<keyword evidence="2" id="KW-1133">Transmembrane helix</keyword>
<feature type="compositionally biased region" description="Basic and acidic residues" evidence="1">
    <location>
        <begin position="139"/>
        <end position="156"/>
    </location>
</feature>
<feature type="compositionally biased region" description="Polar residues" evidence="1">
    <location>
        <begin position="225"/>
        <end position="246"/>
    </location>
</feature>
<gene>
    <name evidence="3" type="ORF">CB5_LOCUS30884</name>
</gene>
<accession>A0A6V7QWW8</accession>
<keyword evidence="2" id="KW-0472">Membrane</keyword>
<keyword evidence="2" id="KW-0812">Transmembrane</keyword>
<feature type="compositionally biased region" description="Polar residues" evidence="1">
    <location>
        <begin position="201"/>
        <end position="214"/>
    </location>
</feature>
<feature type="compositionally biased region" description="Basic and acidic residues" evidence="1">
    <location>
        <begin position="119"/>
        <end position="128"/>
    </location>
</feature>
<dbReference type="PANTHER" id="PTHR33700:SF4">
    <property type="entry name" value="MYB-LIKE PROTEIN X"/>
    <property type="match status" value="1"/>
</dbReference>
<reference evidence="3" key="1">
    <citation type="submission" date="2020-07" db="EMBL/GenBank/DDBJ databases">
        <authorList>
            <person name="Lin J."/>
        </authorList>
    </citation>
    <scope>NUCLEOTIDE SEQUENCE</scope>
</reference>
<sequence length="345" mass="37780">MLRQVSSRNHRSKGFKLKNALQICLLVVVTIWLLFQVKHSYDKKSEYEDRNAHLSSIKHERDGDRHKAFEIGRKGLPRDVRIEDERCDRRAGSGKDDDGGDEPSVFEDAESNKEGANAAREESFRGDDVASAVVVVHTGRPEERGDHSREAREKSFNGDNVSSAVAHEDHLESAESKVTGGENLTFVDSTSDGGSKDREVTPNNEVSSNSTVDEPNNDTKPRVDPTTTNVNGNRTETPFSSSNKTAGQEAIESPTNATTVSSNQIELSTNLNETTNSGSGSARDGNGTVIRIPGDDKLNTGATTSSASSEKGEGKVEFQDTTRNMAEFEMREVPIAKIEKTHEKW</sequence>
<feature type="compositionally biased region" description="Basic and acidic residues" evidence="1">
    <location>
        <begin position="80"/>
        <end position="97"/>
    </location>
</feature>
<dbReference type="AlphaFoldDB" id="A0A6V7QWW8"/>
<dbReference type="PANTHER" id="PTHR33700">
    <property type="entry name" value="MYB-LIKE PROTEIN X"/>
    <property type="match status" value="1"/>
</dbReference>
<feature type="compositionally biased region" description="Polar residues" evidence="1">
    <location>
        <begin position="300"/>
        <end position="309"/>
    </location>
</feature>
<feature type="compositionally biased region" description="Acidic residues" evidence="1">
    <location>
        <begin position="98"/>
        <end position="109"/>
    </location>
</feature>
<feature type="transmembrane region" description="Helical" evidence="2">
    <location>
        <begin position="20"/>
        <end position="37"/>
    </location>
</feature>
<feature type="compositionally biased region" description="Basic and acidic residues" evidence="1">
    <location>
        <begin position="166"/>
        <end position="175"/>
    </location>
</feature>
<evidence type="ECO:0000256" key="2">
    <source>
        <dbReference type="SAM" id="Phobius"/>
    </source>
</evidence>
<protein>
    <submittedName>
        <fullName evidence="3">Uncharacterized protein</fullName>
    </submittedName>
</protein>
<organism evidence="3">
    <name type="scientific">Ananas comosus var. bracteatus</name>
    <name type="common">red pineapple</name>
    <dbReference type="NCBI Taxonomy" id="296719"/>
    <lineage>
        <taxon>Eukaryota</taxon>
        <taxon>Viridiplantae</taxon>
        <taxon>Streptophyta</taxon>
        <taxon>Embryophyta</taxon>
        <taxon>Tracheophyta</taxon>
        <taxon>Spermatophyta</taxon>
        <taxon>Magnoliopsida</taxon>
        <taxon>Liliopsida</taxon>
        <taxon>Poales</taxon>
        <taxon>Bromeliaceae</taxon>
        <taxon>Bromelioideae</taxon>
        <taxon>Ananas</taxon>
    </lineage>
</organism>
<proteinExistence type="predicted"/>
<feature type="compositionally biased region" description="Polar residues" evidence="1">
    <location>
        <begin position="253"/>
        <end position="280"/>
    </location>
</feature>
<feature type="region of interest" description="Disordered" evidence="1">
    <location>
        <begin position="80"/>
        <end position="318"/>
    </location>
</feature>
<evidence type="ECO:0000256" key="1">
    <source>
        <dbReference type="SAM" id="MobiDB-lite"/>
    </source>
</evidence>
<dbReference type="EMBL" id="CAJEUB010000058">
    <property type="protein sequence ID" value="CAD1847673.1"/>
    <property type="molecule type" value="Genomic_DNA"/>
</dbReference>
<evidence type="ECO:0000313" key="3">
    <source>
        <dbReference type="EMBL" id="CAD1847673.1"/>
    </source>
</evidence>
<name>A0A6V7QWW8_ANACO</name>